<dbReference type="EMBL" id="JAYFSI010000002">
    <property type="protein sequence ID" value="MEA5360957.1"/>
    <property type="molecule type" value="Genomic_DNA"/>
</dbReference>
<evidence type="ECO:0000256" key="5">
    <source>
        <dbReference type="ARBA" id="ARBA00023136"/>
    </source>
</evidence>
<feature type="transmembrane region" description="Helical" evidence="6">
    <location>
        <begin position="138"/>
        <end position="157"/>
    </location>
</feature>
<organism evidence="7 8">
    <name type="scientific">Amycolatopsis heterodermiae</name>
    <dbReference type="NCBI Taxonomy" id="3110235"/>
    <lineage>
        <taxon>Bacteria</taxon>
        <taxon>Bacillati</taxon>
        <taxon>Actinomycetota</taxon>
        <taxon>Actinomycetes</taxon>
        <taxon>Pseudonocardiales</taxon>
        <taxon>Pseudonocardiaceae</taxon>
        <taxon>Amycolatopsis</taxon>
    </lineage>
</organism>
<evidence type="ECO:0000256" key="1">
    <source>
        <dbReference type="ARBA" id="ARBA00004141"/>
    </source>
</evidence>
<accession>A0ABU5R434</accession>
<name>A0ABU5R434_9PSEU</name>
<dbReference type="CDD" id="cd15904">
    <property type="entry name" value="TSPO_MBR"/>
    <property type="match status" value="1"/>
</dbReference>
<comment type="similarity">
    <text evidence="2">Belongs to the TspO/BZRP family.</text>
</comment>
<comment type="subcellular location">
    <subcellularLocation>
        <location evidence="1">Membrane</location>
        <topology evidence="1">Multi-pass membrane protein</topology>
    </subcellularLocation>
</comment>
<keyword evidence="3 6" id="KW-0812">Transmembrane</keyword>
<feature type="transmembrane region" description="Helical" evidence="6">
    <location>
        <begin position="52"/>
        <end position="73"/>
    </location>
</feature>
<evidence type="ECO:0000313" key="8">
    <source>
        <dbReference type="Proteomes" id="UP001304298"/>
    </source>
</evidence>
<comment type="caution">
    <text evidence="7">The sequence shown here is derived from an EMBL/GenBank/DDBJ whole genome shotgun (WGS) entry which is preliminary data.</text>
</comment>
<dbReference type="InterPro" id="IPR004307">
    <property type="entry name" value="TspO_MBR"/>
</dbReference>
<reference evidence="7 8" key="1">
    <citation type="submission" date="2023-12" db="EMBL/GenBank/DDBJ databases">
        <title>Amycolatopsis sp. V23-08.</title>
        <authorList>
            <person name="Somphong A."/>
        </authorList>
    </citation>
    <scope>NUCLEOTIDE SEQUENCE [LARGE SCALE GENOMIC DNA]</scope>
    <source>
        <strain evidence="7 8">V23-08</strain>
    </source>
</reference>
<sequence length="158" mass="16743">MTTVHRSAPAPVVLAGFLAAVAVVAVVGGLAASSSREVYAGLEQPPWAPPSWLFGPVWTVLYLLIAVSGWLYWRAGGTRAGFTWYAVGLVLNAAWTPLFFAAGAYTLALVEIVLLDIAVAGALALFWRRSRVAAALQVPYLTWTVFATALNAAIVVLN</sequence>
<dbReference type="Pfam" id="PF03073">
    <property type="entry name" value="TspO_MBR"/>
    <property type="match status" value="1"/>
</dbReference>
<dbReference type="PIRSF" id="PIRSF005859">
    <property type="entry name" value="PBR"/>
    <property type="match status" value="1"/>
</dbReference>
<evidence type="ECO:0000256" key="6">
    <source>
        <dbReference type="SAM" id="Phobius"/>
    </source>
</evidence>
<feature type="transmembrane region" description="Helical" evidence="6">
    <location>
        <begin position="107"/>
        <end position="126"/>
    </location>
</feature>
<evidence type="ECO:0000313" key="7">
    <source>
        <dbReference type="EMBL" id="MEA5360957.1"/>
    </source>
</evidence>
<evidence type="ECO:0000256" key="3">
    <source>
        <dbReference type="ARBA" id="ARBA00022692"/>
    </source>
</evidence>
<evidence type="ECO:0000256" key="4">
    <source>
        <dbReference type="ARBA" id="ARBA00022989"/>
    </source>
</evidence>
<dbReference type="InterPro" id="IPR038330">
    <property type="entry name" value="TspO/MBR-related_sf"/>
</dbReference>
<dbReference type="RefSeq" id="WP_323327554.1">
    <property type="nucleotide sequence ID" value="NZ_JAYFSI010000002.1"/>
</dbReference>
<keyword evidence="8" id="KW-1185">Reference proteome</keyword>
<keyword evidence="4 6" id="KW-1133">Transmembrane helix</keyword>
<feature type="transmembrane region" description="Helical" evidence="6">
    <location>
        <begin position="82"/>
        <end position="101"/>
    </location>
</feature>
<gene>
    <name evidence="7" type="ORF">VA596_15520</name>
</gene>
<dbReference type="PANTHER" id="PTHR10057:SF0">
    <property type="entry name" value="TRANSLOCATOR PROTEIN"/>
    <property type="match status" value="1"/>
</dbReference>
<dbReference type="PANTHER" id="PTHR10057">
    <property type="entry name" value="PERIPHERAL-TYPE BENZODIAZEPINE RECEPTOR"/>
    <property type="match status" value="1"/>
</dbReference>
<evidence type="ECO:0000256" key="2">
    <source>
        <dbReference type="ARBA" id="ARBA00007524"/>
    </source>
</evidence>
<feature type="transmembrane region" description="Helical" evidence="6">
    <location>
        <begin position="12"/>
        <end position="32"/>
    </location>
</feature>
<protein>
    <submittedName>
        <fullName evidence="7">TspO/MBR family protein</fullName>
    </submittedName>
</protein>
<dbReference type="Proteomes" id="UP001304298">
    <property type="component" value="Unassembled WGS sequence"/>
</dbReference>
<dbReference type="Gene3D" id="1.20.1260.100">
    <property type="entry name" value="TspO/MBR protein"/>
    <property type="match status" value="1"/>
</dbReference>
<keyword evidence="5 6" id="KW-0472">Membrane</keyword>
<proteinExistence type="inferred from homology"/>